<dbReference type="PANTHER" id="PTHR46060">
    <property type="entry name" value="MARINER MOS1 TRANSPOSASE-LIKE PROTEIN"/>
    <property type="match status" value="1"/>
</dbReference>
<dbReference type="InterPro" id="IPR052709">
    <property type="entry name" value="Transposase-MT_Hybrid"/>
</dbReference>
<keyword evidence="2" id="KW-1185">Reference proteome</keyword>
<dbReference type="EMBL" id="CAJVPS010014065">
    <property type="protein sequence ID" value="CAG8680433.1"/>
    <property type="molecule type" value="Genomic_DNA"/>
</dbReference>
<proteinExistence type="predicted"/>
<name>A0A9N9HDV2_9GLOM</name>
<protein>
    <submittedName>
        <fullName evidence="1">11011_t:CDS:1</fullName>
    </submittedName>
</protein>
<dbReference type="Gene3D" id="3.30.420.10">
    <property type="entry name" value="Ribonuclease H-like superfamily/Ribonuclease H"/>
    <property type="match status" value="1"/>
</dbReference>
<evidence type="ECO:0000313" key="1">
    <source>
        <dbReference type="EMBL" id="CAG8680433.1"/>
    </source>
</evidence>
<dbReference type="OrthoDB" id="2416077at2759"/>
<dbReference type="AlphaFoldDB" id="A0A9N9HDV2"/>
<feature type="non-terminal residue" evidence="1">
    <location>
        <position position="1"/>
    </location>
</feature>
<sequence length="93" mass="10809">ASKVVPESTNVNSRFYSNTVLPEVFNNFMKKRDRHTVRDVLLHHDNARPHKADIVTDYLKEKHIKLMPHLPYSSDLAPCNFYLFSKIKNELAG</sequence>
<gene>
    <name evidence="1" type="ORF">ALEPTO_LOCUS10842</name>
</gene>
<reference evidence="1" key="1">
    <citation type="submission" date="2021-06" db="EMBL/GenBank/DDBJ databases">
        <authorList>
            <person name="Kallberg Y."/>
            <person name="Tangrot J."/>
            <person name="Rosling A."/>
        </authorList>
    </citation>
    <scope>NUCLEOTIDE SEQUENCE</scope>
    <source>
        <strain evidence="1">FL130A</strain>
    </source>
</reference>
<dbReference type="InterPro" id="IPR036397">
    <property type="entry name" value="RNaseH_sf"/>
</dbReference>
<evidence type="ECO:0000313" key="2">
    <source>
        <dbReference type="Proteomes" id="UP000789508"/>
    </source>
</evidence>
<dbReference type="Proteomes" id="UP000789508">
    <property type="component" value="Unassembled WGS sequence"/>
</dbReference>
<dbReference type="GO" id="GO:0003676">
    <property type="term" value="F:nucleic acid binding"/>
    <property type="evidence" value="ECO:0007669"/>
    <property type="project" value="InterPro"/>
</dbReference>
<comment type="caution">
    <text evidence="1">The sequence shown here is derived from an EMBL/GenBank/DDBJ whole genome shotgun (WGS) entry which is preliminary data.</text>
</comment>
<accession>A0A9N9HDV2</accession>
<dbReference type="PANTHER" id="PTHR46060:SF1">
    <property type="entry name" value="MARINER MOS1 TRANSPOSASE-LIKE PROTEIN"/>
    <property type="match status" value="1"/>
</dbReference>
<organism evidence="1 2">
    <name type="scientific">Ambispora leptoticha</name>
    <dbReference type="NCBI Taxonomy" id="144679"/>
    <lineage>
        <taxon>Eukaryota</taxon>
        <taxon>Fungi</taxon>
        <taxon>Fungi incertae sedis</taxon>
        <taxon>Mucoromycota</taxon>
        <taxon>Glomeromycotina</taxon>
        <taxon>Glomeromycetes</taxon>
        <taxon>Archaeosporales</taxon>
        <taxon>Ambisporaceae</taxon>
        <taxon>Ambispora</taxon>
    </lineage>
</organism>